<dbReference type="AlphaFoldDB" id="A0A2P5C8M9"/>
<evidence type="ECO:0000313" key="1">
    <source>
        <dbReference type="EMBL" id="PON57393.1"/>
    </source>
</evidence>
<gene>
    <name evidence="1" type="ORF">TorRG33x02_293780</name>
</gene>
<dbReference type="PANTHER" id="PTHR42648">
    <property type="entry name" value="TRANSPOSASE, PUTATIVE-RELATED"/>
    <property type="match status" value="1"/>
</dbReference>
<organism evidence="1 2">
    <name type="scientific">Trema orientale</name>
    <name type="common">Charcoal tree</name>
    <name type="synonym">Celtis orientalis</name>
    <dbReference type="NCBI Taxonomy" id="63057"/>
    <lineage>
        <taxon>Eukaryota</taxon>
        <taxon>Viridiplantae</taxon>
        <taxon>Streptophyta</taxon>
        <taxon>Embryophyta</taxon>
        <taxon>Tracheophyta</taxon>
        <taxon>Spermatophyta</taxon>
        <taxon>Magnoliopsida</taxon>
        <taxon>eudicotyledons</taxon>
        <taxon>Gunneridae</taxon>
        <taxon>Pentapetalae</taxon>
        <taxon>rosids</taxon>
        <taxon>fabids</taxon>
        <taxon>Rosales</taxon>
        <taxon>Cannabaceae</taxon>
        <taxon>Trema</taxon>
    </lineage>
</organism>
<evidence type="ECO:0000313" key="2">
    <source>
        <dbReference type="Proteomes" id="UP000237000"/>
    </source>
</evidence>
<reference evidence="2" key="1">
    <citation type="submission" date="2016-06" db="EMBL/GenBank/DDBJ databases">
        <title>Parallel loss of symbiosis genes in relatives of nitrogen-fixing non-legume Parasponia.</title>
        <authorList>
            <person name="Van Velzen R."/>
            <person name="Holmer R."/>
            <person name="Bu F."/>
            <person name="Rutten L."/>
            <person name="Van Zeijl A."/>
            <person name="Liu W."/>
            <person name="Santuari L."/>
            <person name="Cao Q."/>
            <person name="Sharma T."/>
            <person name="Shen D."/>
            <person name="Roswanjaya Y."/>
            <person name="Wardhani T."/>
            <person name="Kalhor M.S."/>
            <person name="Jansen J."/>
            <person name="Van den Hoogen J."/>
            <person name="Gungor B."/>
            <person name="Hartog M."/>
            <person name="Hontelez J."/>
            <person name="Verver J."/>
            <person name="Yang W.-C."/>
            <person name="Schijlen E."/>
            <person name="Repin R."/>
            <person name="Schilthuizen M."/>
            <person name="Schranz E."/>
            <person name="Heidstra R."/>
            <person name="Miyata K."/>
            <person name="Fedorova E."/>
            <person name="Kohlen W."/>
            <person name="Bisseling T."/>
            <person name="Smit S."/>
            <person name="Geurts R."/>
        </authorList>
    </citation>
    <scope>NUCLEOTIDE SEQUENCE [LARGE SCALE GENOMIC DNA]</scope>
    <source>
        <strain evidence="2">cv. RG33-2</strain>
    </source>
</reference>
<comment type="caution">
    <text evidence="1">The sequence shown here is derived from an EMBL/GenBank/DDBJ whole genome shotgun (WGS) entry which is preliminary data.</text>
</comment>
<dbReference type="InParanoid" id="A0A2P5C8M9"/>
<name>A0A2P5C8M9_TREOI</name>
<sequence length="162" mass="19611">MEVVSYNKHILFVTFVSEYSDFGQVYLMKKYDDVLDTFHEFDRKVRMQRDTKVKKFKIEAEHGDMDSLHDLSRPTLADLAILYEYATIYDHSHIRDAERYNIRLKHTIELMYRESLLLKRYWDYALKTASYILNFTPSDKIVSTPFQIWMIYIESLEYHLKV</sequence>
<accession>A0A2P5C8M9</accession>
<dbReference type="GO" id="GO:0003676">
    <property type="term" value="F:nucleic acid binding"/>
    <property type="evidence" value="ECO:0007669"/>
    <property type="project" value="InterPro"/>
</dbReference>
<dbReference type="InterPro" id="IPR039537">
    <property type="entry name" value="Retrotran_Ty1/copia-like"/>
</dbReference>
<protein>
    <submittedName>
        <fullName evidence="1">Ribonuclease H-like domain containing protein</fullName>
    </submittedName>
</protein>
<dbReference type="EMBL" id="JXTC01000397">
    <property type="protein sequence ID" value="PON57393.1"/>
    <property type="molecule type" value="Genomic_DNA"/>
</dbReference>
<dbReference type="Proteomes" id="UP000237000">
    <property type="component" value="Unassembled WGS sequence"/>
</dbReference>
<proteinExistence type="predicted"/>
<keyword evidence="2" id="KW-1185">Reference proteome</keyword>
<dbReference type="OrthoDB" id="1739418at2759"/>
<dbReference type="InterPro" id="IPR036397">
    <property type="entry name" value="RNaseH_sf"/>
</dbReference>
<dbReference type="Gene3D" id="3.30.420.10">
    <property type="entry name" value="Ribonuclease H-like superfamily/Ribonuclease H"/>
    <property type="match status" value="1"/>
</dbReference>
<dbReference type="PANTHER" id="PTHR42648:SF28">
    <property type="entry name" value="TRANSPOSON-ENCODED PROTEIN WITH RIBONUCLEASE H-LIKE AND RETROVIRUS ZINC FINGER-LIKE DOMAINS"/>
    <property type="match status" value="1"/>
</dbReference>